<comment type="caution">
    <text evidence="12">The sequence shown here is derived from an EMBL/GenBank/DDBJ whole genome shotgun (WGS) entry which is preliminary data.</text>
</comment>
<dbReference type="Pfam" id="PF00075">
    <property type="entry name" value="RNase_H"/>
    <property type="match status" value="1"/>
</dbReference>
<accession>A0ABW3I5K7</accession>
<comment type="similarity">
    <text evidence="3">Belongs to the RNase H family.</text>
</comment>
<dbReference type="InterPro" id="IPR002156">
    <property type="entry name" value="RNaseH_domain"/>
</dbReference>
<comment type="catalytic activity">
    <reaction evidence="1">
        <text>Endonucleolytic cleavage to 5'-phosphomonoester.</text>
        <dbReference type="EC" id="3.1.26.4"/>
    </reaction>
</comment>
<evidence type="ECO:0000256" key="9">
    <source>
        <dbReference type="ARBA" id="ARBA00022801"/>
    </source>
</evidence>
<keyword evidence="9 12" id="KW-0378">Hydrolase</keyword>
<evidence type="ECO:0000256" key="2">
    <source>
        <dbReference type="ARBA" id="ARBA00001946"/>
    </source>
</evidence>
<organism evidence="12 13">
    <name type="scientific">Pseudofulvibacter geojedonensis</name>
    <dbReference type="NCBI Taxonomy" id="1123758"/>
    <lineage>
        <taxon>Bacteria</taxon>
        <taxon>Pseudomonadati</taxon>
        <taxon>Bacteroidota</taxon>
        <taxon>Flavobacteriia</taxon>
        <taxon>Flavobacteriales</taxon>
        <taxon>Flavobacteriaceae</taxon>
        <taxon>Pseudofulvibacter</taxon>
    </lineage>
</organism>
<gene>
    <name evidence="12" type="primary">rnhA</name>
    <name evidence="12" type="ORF">ACFQ1O_14240</name>
</gene>
<keyword evidence="7" id="KW-0479">Metal-binding</keyword>
<dbReference type="InterPro" id="IPR012337">
    <property type="entry name" value="RNaseH-like_sf"/>
</dbReference>
<name>A0ABW3I5K7_9FLAO</name>
<comment type="subunit">
    <text evidence="4">Monomer.</text>
</comment>
<keyword evidence="10" id="KW-0460">Magnesium</keyword>
<reference evidence="13" key="1">
    <citation type="journal article" date="2019" name="Int. J. Syst. Evol. Microbiol.">
        <title>The Global Catalogue of Microorganisms (GCM) 10K type strain sequencing project: providing services to taxonomists for standard genome sequencing and annotation.</title>
        <authorList>
            <consortium name="The Broad Institute Genomics Platform"/>
            <consortium name="The Broad Institute Genome Sequencing Center for Infectious Disease"/>
            <person name="Wu L."/>
            <person name="Ma J."/>
        </authorList>
    </citation>
    <scope>NUCLEOTIDE SEQUENCE [LARGE SCALE GENOMIC DNA]</scope>
    <source>
        <strain evidence="13">CCUG 62114</strain>
    </source>
</reference>
<dbReference type="SUPFAM" id="SSF53098">
    <property type="entry name" value="Ribonuclease H-like"/>
    <property type="match status" value="1"/>
</dbReference>
<dbReference type="PANTHER" id="PTHR10642">
    <property type="entry name" value="RIBONUCLEASE H1"/>
    <property type="match status" value="1"/>
</dbReference>
<evidence type="ECO:0000256" key="8">
    <source>
        <dbReference type="ARBA" id="ARBA00022759"/>
    </source>
</evidence>
<evidence type="ECO:0000256" key="3">
    <source>
        <dbReference type="ARBA" id="ARBA00005300"/>
    </source>
</evidence>
<feature type="domain" description="RNase H type-1" evidence="11">
    <location>
        <begin position="3"/>
        <end position="143"/>
    </location>
</feature>
<evidence type="ECO:0000259" key="11">
    <source>
        <dbReference type="PROSITE" id="PS50879"/>
    </source>
</evidence>
<dbReference type="EC" id="3.1.26.4" evidence="5"/>
<dbReference type="RefSeq" id="WP_377717157.1">
    <property type="nucleotide sequence ID" value="NZ_JBHTJM010000011.1"/>
</dbReference>
<evidence type="ECO:0000313" key="12">
    <source>
        <dbReference type="EMBL" id="MFD0965173.1"/>
    </source>
</evidence>
<comment type="cofactor">
    <cofactor evidence="2">
        <name>Mg(2+)</name>
        <dbReference type="ChEBI" id="CHEBI:18420"/>
    </cofactor>
</comment>
<dbReference type="CDD" id="cd09278">
    <property type="entry name" value="RNase_HI_prokaryote_like"/>
    <property type="match status" value="1"/>
</dbReference>
<dbReference type="PROSITE" id="PS50879">
    <property type="entry name" value="RNASE_H_1"/>
    <property type="match status" value="1"/>
</dbReference>
<dbReference type="InterPro" id="IPR022892">
    <property type="entry name" value="RNaseHI"/>
</dbReference>
<dbReference type="NCBIfam" id="NF001236">
    <property type="entry name" value="PRK00203.1"/>
    <property type="match status" value="1"/>
</dbReference>
<dbReference type="GO" id="GO:0004523">
    <property type="term" value="F:RNA-DNA hybrid ribonuclease activity"/>
    <property type="evidence" value="ECO:0007669"/>
    <property type="project" value="UniProtKB-EC"/>
</dbReference>
<proteinExistence type="inferred from homology"/>
<dbReference type="InterPro" id="IPR036397">
    <property type="entry name" value="RNaseH_sf"/>
</dbReference>
<evidence type="ECO:0000256" key="1">
    <source>
        <dbReference type="ARBA" id="ARBA00000077"/>
    </source>
</evidence>
<sequence>MSSKSSVHIYTDGSSRGNPGPGGYGIVMEWVGKPYQKEFSEGYRKTTNNRMELLAVIVALEKLKILNVEVKVFTDSKYVADSVSKGWVFGWEKKGFEGKKNPDLWKRFLRSYRKHQVTFQWIKGHNNHKQNERCDFLAVEASKKQNLLIDKWYEESESNSLF</sequence>
<dbReference type="Proteomes" id="UP001596997">
    <property type="component" value="Unassembled WGS sequence"/>
</dbReference>
<evidence type="ECO:0000256" key="6">
    <source>
        <dbReference type="ARBA" id="ARBA00022722"/>
    </source>
</evidence>
<dbReference type="PANTHER" id="PTHR10642:SF26">
    <property type="entry name" value="RIBONUCLEASE H1"/>
    <property type="match status" value="1"/>
</dbReference>
<keyword evidence="8" id="KW-0255">Endonuclease</keyword>
<evidence type="ECO:0000256" key="4">
    <source>
        <dbReference type="ARBA" id="ARBA00011245"/>
    </source>
</evidence>
<dbReference type="EMBL" id="JBHTJM010000011">
    <property type="protein sequence ID" value="MFD0965173.1"/>
    <property type="molecule type" value="Genomic_DNA"/>
</dbReference>
<evidence type="ECO:0000313" key="13">
    <source>
        <dbReference type="Proteomes" id="UP001596997"/>
    </source>
</evidence>
<dbReference type="InterPro" id="IPR050092">
    <property type="entry name" value="RNase_H"/>
</dbReference>
<protein>
    <recommendedName>
        <fullName evidence="5">ribonuclease H</fullName>
        <ecNumber evidence="5">3.1.26.4</ecNumber>
    </recommendedName>
</protein>
<evidence type="ECO:0000256" key="5">
    <source>
        <dbReference type="ARBA" id="ARBA00012180"/>
    </source>
</evidence>
<keyword evidence="13" id="KW-1185">Reference proteome</keyword>
<keyword evidence="6" id="KW-0540">Nuclease</keyword>
<evidence type="ECO:0000256" key="10">
    <source>
        <dbReference type="ARBA" id="ARBA00022842"/>
    </source>
</evidence>
<evidence type="ECO:0000256" key="7">
    <source>
        <dbReference type="ARBA" id="ARBA00022723"/>
    </source>
</evidence>
<dbReference type="Gene3D" id="3.30.420.10">
    <property type="entry name" value="Ribonuclease H-like superfamily/Ribonuclease H"/>
    <property type="match status" value="1"/>
</dbReference>